<dbReference type="EMBL" id="LHZA01000152">
    <property type="protein sequence ID" value="KXU92796.1"/>
    <property type="molecule type" value="Genomic_DNA"/>
</dbReference>
<dbReference type="Gene3D" id="3.30.420.40">
    <property type="match status" value="1"/>
</dbReference>
<dbReference type="GO" id="GO:0002949">
    <property type="term" value="P:tRNA threonylcarbamoyladenosine modification"/>
    <property type="evidence" value="ECO:0007669"/>
    <property type="project" value="InterPro"/>
</dbReference>
<dbReference type="InterPro" id="IPR043129">
    <property type="entry name" value="ATPase_NBD"/>
</dbReference>
<evidence type="ECO:0000259" key="1">
    <source>
        <dbReference type="Pfam" id="PF00814"/>
    </source>
</evidence>
<organism evidence="2 3">
    <name type="scientific">Acetobacter cerevisiae</name>
    <dbReference type="NCBI Taxonomy" id="178900"/>
    <lineage>
        <taxon>Bacteria</taxon>
        <taxon>Pseudomonadati</taxon>
        <taxon>Pseudomonadota</taxon>
        <taxon>Alphaproteobacteria</taxon>
        <taxon>Acetobacterales</taxon>
        <taxon>Acetobacteraceae</taxon>
        <taxon>Acetobacter</taxon>
    </lineage>
</organism>
<dbReference type="InterPro" id="IPR000905">
    <property type="entry name" value="Gcp-like_dom"/>
</dbReference>
<evidence type="ECO:0000313" key="2">
    <source>
        <dbReference type="EMBL" id="KXU92796.1"/>
    </source>
</evidence>
<dbReference type="AlphaFoldDB" id="A0A149Q6L5"/>
<gene>
    <name evidence="2" type="ORF">AD928_10515</name>
</gene>
<dbReference type="PATRIC" id="fig|178900.5.peg.1663"/>
<dbReference type="SUPFAM" id="SSF53067">
    <property type="entry name" value="Actin-like ATPase domain"/>
    <property type="match status" value="1"/>
</dbReference>
<feature type="domain" description="Gcp-like" evidence="1">
    <location>
        <begin position="47"/>
        <end position="147"/>
    </location>
</feature>
<accession>A0A149Q6L5</accession>
<dbReference type="Proteomes" id="UP000075473">
    <property type="component" value="Unassembled WGS sequence"/>
</dbReference>
<reference evidence="2 3" key="1">
    <citation type="submission" date="2015-06" db="EMBL/GenBank/DDBJ databases">
        <title>Improved classification and identification of acetic acid bacteria using matrix-assisted laser desorption/ionization time-of-flight mass spectrometry; Gluconobacter nephelii and Gluconobacter uchimurae are later heterotypic synonyms of Gluconobacter japonicus and Gluconobacter oxydans, respectively.</title>
        <authorList>
            <person name="Li L."/>
            <person name="Cleenwerck I."/>
            <person name="De Vuyst L."/>
            <person name="Vandamme P."/>
        </authorList>
    </citation>
    <scope>NUCLEOTIDE SEQUENCE [LARGE SCALE GENOMIC DNA]</scope>
    <source>
        <strain evidence="2 3">LMG 1625</strain>
    </source>
</reference>
<comment type="caution">
    <text evidence="2">The sequence shown here is derived from an EMBL/GenBank/DDBJ whole genome shotgun (WGS) entry which is preliminary data.</text>
</comment>
<protein>
    <submittedName>
        <fullName evidence="2">Peptidase M22</fullName>
    </submittedName>
</protein>
<dbReference type="NCBIfam" id="TIGR03725">
    <property type="entry name" value="T6A_YeaZ"/>
    <property type="match status" value="1"/>
</dbReference>
<dbReference type="Pfam" id="PF00814">
    <property type="entry name" value="TsaD"/>
    <property type="match status" value="1"/>
</dbReference>
<proteinExistence type="predicted"/>
<evidence type="ECO:0000313" key="3">
    <source>
        <dbReference type="Proteomes" id="UP000075473"/>
    </source>
</evidence>
<name>A0A149Q6L5_9PROT</name>
<sequence length="236" mass="23765">MPLPVMKPERLLVLDGSPAGEAACGTAACVTPSPEGGYTVLSHVSAAGKQAAEGIGLLAAEALQQVGWGAGQPVQPDLVAVVTGPGSFTGLRASCAMAAGYALGAGCPLVGVTRGEALRPQLDAECARYGDLDGWLLVTAARRGRVFVERADGVQAVALASWSALPGRWLVAGDAAASLPVAEPVFSDLTQPTASQIAEAALARLTGQLAPRDALPLYVDPPEAKLPAAGLRSAPV</sequence>
<dbReference type="InterPro" id="IPR022496">
    <property type="entry name" value="T6A_TsaB"/>
</dbReference>